<evidence type="ECO:0000313" key="2">
    <source>
        <dbReference type="Proteomes" id="UP000010998"/>
    </source>
</evidence>
<proteinExistence type="predicted"/>
<dbReference type="HOGENOM" id="CLU_701716_0_0_5"/>
<dbReference type="AlphaFoldDB" id="L0KFA1"/>
<dbReference type="GeneID" id="90988103"/>
<name>L0KFA1_MESAW</name>
<sequence>MNQDTLADEVTGRITRMALQISSDLLSPEQSDMKLAYQNLLQAFPAGMDVQLFADSASAVDVNRWVAGLNLSCCPAVTARPDGEVTNTPSWIRDAFLRGERSGRRTYVKCVISAGRGDQANWISAIDGTPVVKVPDTYLDGGDSLVGPDFRLVGKTALYRTGNEIGGYLCKPAVALARLKALDTRPLTVVGYFPQSIRDKSSWIKFELQRRMQESRGSAPLAAGIPPTLPISLAMMRALIATITDLLLNRLTQSWLHTDQVVAVTGRREAGTKGTLLVAEIMPTGNGGQSEGPMADCLRALSEYLRGSGYKVINNPTRYKNAPLAYNNTIVQTGPDIVWLPQFSTNGEFADTDAANRKIWCDLGFEVRPVDGWMAFHQSSGAIRCATNVLERQ</sequence>
<dbReference type="Proteomes" id="UP000010998">
    <property type="component" value="Chromosome"/>
</dbReference>
<dbReference type="eggNOG" id="ENOG5032YEC">
    <property type="taxonomic scope" value="Bacteria"/>
</dbReference>
<dbReference type="EMBL" id="CP003358">
    <property type="protein sequence ID" value="AGB43059.1"/>
    <property type="molecule type" value="Genomic_DNA"/>
</dbReference>
<keyword evidence="2" id="KW-1185">Reference proteome</keyword>
<dbReference type="STRING" id="754035.Mesau_00569"/>
<accession>L0KFA1</accession>
<dbReference type="RefSeq" id="WP_015314531.1">
    <property type="nucleotide sequence ID" value="NC_019973.1"/>
</dbReference>
<dbReference type="KEGG" id="mam:Mesau_00569"/>
<gene>
    <name evidence="1" type="ordered locus">Mesau_00569</name>
</gene>
<organism evidence="1 2">
    <name type="scientific">Mesorhizobium australicum (strain HAMBI 3006 / LMG 24608 / WSM2073)</name>
    <dbReference type="NCBI Taxonomy" id="754035"/>
    <lineage>
        <taxon>Bacteria</taxon>
        <taxon>Pseudomonadati</taxon>
        <taxon>Pseudomonadota</taxon>
        <taxon>Alphaproteobacteria</taxon>
        <taxon>Hyphomicrobiales</taxon>
        <taxon>Phyllobacteriaceae</taxon>
        <taxon>Mesorhizobium</taxon>
    </lineage>
</organism>
<evidence type="ECO:0000313" key="1">
    <source>
        <dbReference type="EMBL" id="AGB43059.1"/>
    </source>
</evidence>
<protein>
    <submittedName>
        <fullName evidence="1">Uncharacterized protein</fullName>
    </submittedName>
</protein>
<dbReference type="OrthoDB" id="8356092at2"/>
<reference evidence="2" key="1">
    <citation type="submission" date="2012-02" db="EMBL/GenBank/DDBJ databases">
        <title>Complete sequence of Mesorhizobium australicum WSM2073.</title>
        <authorList>
            <person name="Lucas S."/>
            <person name="Han J."/>
            <person name="Lapidus A."/>
            <person name="Cheng J.-F."/>
            <person name="Goodwin L."/>
            <person name="Pitluck S."/>
            <person name="Peters L."/>
            <person name="Gu W."/>
            <person name="Detter J.C."/>
            <person name="Han C."/>
            <person name="Tapia R."/>
            <person name="Land M."/>
            <person name="Hauser L."/>
            <person name="Kyrpides N."/>
            <person name="Ivanova N."/>
            <person name="Pagani I."/>
            <person name="Reeve W.G."/>
            <person name="Howieson J.G."/>
            <person name="Tiwari R.P."/>
            <person name="O'Hara G.W."/>
            <person name="Atkins C.A."/>
            <person name="Ronson C.W."/>
            <person name="Nandasena K.G."/>
            <person name="Woyke T."/>
        </authorList>
    </citation>
    <scope>NUCLEOTIDE SEQUENCE [LARGE SCALE GENOMIC DNA]</scope>
    <source>
        <strain evidence="2">LMG 24608 / HAMBI 3006 / WSM2073</strain>
    </source>
</reference>